<evidence type="ECO:0008006" key="5">
    <source>
        <dbReference type="Google" id="ProtNLM"/>
    </source>
</evidence>
<keyword evidence="4" id="KW-1185">Reference proteome</keyword>
<proteinExistence type="predicted"/>
<name>A0ABQ3V556_9CHLR</name>
<keyword evidence="2" id="KW-1133">Transmembrane helix</keyword>
<dbReference type="EMBL" id="BNJG01000003">
    <property type="protein sequence ID" value="GHO59697.1"/>
    <property type="molecule type" value="Genomic_DNA"/>
</dbReference>
<keyword evidence="2" id="KW-0812">Transmembrane</keyword>
<feature type="region of interest" description="Disordered" evidence="1">
    <location>
        <begin position="1"/>
        <end position="27"/>
    </location>
</feature>
<keyword evidence="2" id="KW-0472">Membrane</keyword>
<protein>
    <recommendedName>
        <fullName evidence="5">Glycoside hydrolase family 5 domain-containing protein</fullName>
    </recommendedName>
</protein>
<accession>A0ABQ3V556</accession>
<feature type="compositionally biased region" description="Polar residues" evidence="1">
    <location>
        <begin position="69"/>
        <end position="81"/>
    </location>
</feature>
<evidence type="ECO:0000256" key="2">
    <source>
        <dbReference type="SAM" id="Phobius"/>
    </source>
</evidence>
<evidence type="ECO:0000256" key="1">
    <source>
        <dbReference type="SAM" id="MobiDB-lite"/>
    </source>
</evidence>
<feature type="region of interest" description="Disordered" evidence="1">
    <location>
        <begin position="69"/>
        <end position="90"/>
    </location>
</feature>
<sequence length="379" mass="42106">MDQASLEQPEVKQPEVEQTTLILPEAPPKPVRRNRYLPIGITLAGILVVLVALVTLPLWQDYLLVGKASPSSPHAETTHTVSKPGHTPTPVPFDPSVGAVLPTHRVVAFYAVPGAEPTGPAYIVNQDMLNHLKQQGAVYEQLDPAHPVQLGIDLVVSVPDSYPGPDNTYSHHVDDDTLRTYVDFCRRNNLLLFLDLNIGQAPVMKEVSSFLPYLAQYPFVHMAIDPEWMFPRHDGIPGTNLSNVRSSDLNPIIDAVAALPLKYHIPRKILIIHQYRGDGESASNPYDAGEAEIADKRNLHSSPLVDMVIHVDSVGGFPGDKEEKRQQYNEWVGNDMQHYHNFRYGGFKIFYKIEAKTGIMPPKDVLSLNPPPMVITYGN</sequence>
<evidence type="ECO:0000313" key="3">
    <source>
        <dbReference type="EMBL" id="GHO59697.1"/>
    </source>
</evidence>
<dbReference type="Proteomes" id="UP000654345">
    <property type="component" value="Unassembled WGS sequence"/>
</dbReference>
<comment type="caution">
    <text evidence="3">The sequence shown here is derived from an EMBL/GenBank/DDBJ whole genome shotgun (WGS) entry which is preliminary data.</text>
</comment>
<feature type="transmembrane region" description="Helical" evidence="2">
    <location>
        <begin position="36"/>
        <end position="59"/>
    </location>
</feature>
<gene>
    <name evidence="3" type="ORF">KSB_81720</name>
</gene>
<evidence type="ECO:0000313" key="4">
    <source>
        <dbReference type="Proteomes" id="UP000654345"/>
    </source>
</evidence>
<organism evidence="3 4">
    <name type="scientific">Ktedonobacter robiniae</name>
    <dbReference type="NCBI Taxonomy" id="2778365"/>
    <lineage>
        <taxon>Bacteria</taxon>
        <taxon>Bacillati</taxon>
        <taxon>Chloroflexota</taxon>
        <taxon>Ktedonobacteria</taxon>
        <taxon>Ktedonobacterales</taxon>
        <taxon>Ktedonobacteraceae</taxon>
        <taxon>Ktedonobacter</taxon>
    </lineage>
</organism>
<dbReference type="RefSeq" id="WP_201375860.1">
    <property type="nucleotide sequence ID" value="NZ_BNJG01000003.1"/>
</dbReference>
<reference evidence="3 4" key="1">
    <citation type="journal article" date="2021" name="Int. J. Syst. Evol. Microbiol.">
        <title>Reticulibacter mediterranei gen. nov., sp. nov., within the new family Reticulibacteraceae fam. nov., and Ktedonospora formicarum gen. nov., sp. nov., Ktedonobacter robiniae sp. nov., Dictyobacter formicarum sp. nov. and Dictyobacter arantiisoli sp. nov., belonging to the class Ktedonobacteria.</title>
        <authorList>
            <person name="Yabe S."/>
            <person name="Zheng Y."/>
            <person name="Wang C.M."/>
            <person name="Sakai Y."/>
            <person name="Abe K."/>
            <person name="Yokota A."/>
            <person name="Donadio S."/>
            <person name="Cavaletti L."/>
            <person name="Monciardini P."/>
        </authorList>
    </citation>
    <scope>NUCLEOTIDE SEQUENCE [LARGE SCALE GENOMIC DNA]</scope>
    <source>
        <strain evidence="3 4">SOSP1-30</strain>
    </source>
</reference>